<dbReference type="GO" id="GO:0005634">
    <property type="term" value="C:nucleus"/>
    <property type="evidence" value="ECO:0007669"/>
    <property type="project" value="UniProtKB-SubCell"/>
</dbReference>
<feature type="coiled-coil region" evidence="11">
    <location>
        <begin position="974"/>
        <end position="1063"/>
    </location>
</feature>
<evidence type="ECO:0000256" key="12">
    <source>
        <dbReference type="SAM" id="MobiDB-lite"/>
    </source>
</evidence>
<feature type="compositionally biased region" description="Basic and acidic residues" evidence="12">
    <location>
        <begin position="486"/>
        <end position="504"/>
    </location>
</feature>
<feature type="region of interest" description="Disordered" evidence="12">
    <location>
        <begin position="348"/>
        <end position="367"/>
    </location>
</feature>
<dbReference type="CTD" id="42853"/>
<dbReference type="CDD" id="cd03275">
    <property type="entry name" value="ABC_SMC1_euk"/>
    <property type="match status" value="1"/>
</dbReference>
<dbReference type="InterPro" id="IPR036277">
    <property type="entry name" value="SMC_hinge_sf"/>
</dbReference>
<feature type="coiled-coil region" evidence="11">
    <location>
        <begin position="667"/>
        <end position="925"/>
    </location>
</feature>
<dbReference type="FunFam" id="3.40.50.300:FF:000564">
    <property type="entry name" value="Structural maintenance of chromosomes 1A"/>
    <property type="match status" value="1"/>
</dbReference>
<dbReference type="PIRSF" id="PIRSF005719">
    <property type="entry name" value="SMC"/>
    <property type="match status" value="1"/>
</dbReference>
<evidence type="ECO:0000313" key="14">
    <source>
        <dbReference type="EnsemblMetazoa" id="XP_028155596.1"/>
    </source>
</evidence>
<feature type="domain" description="SMC hinge" evidence="13">
    <location>
        <begin position="513"/>
        <end position="632"/>
    </location>
</feature>
<reference evidence="14" key="2">
    <citation type="submission" date="2025-05" db="UniProtKB">
        <authorList>
            <consortium name="EnsemblMetazoa"/>
        </authorList>
    </citation>
    <scope>IDENTIFICATION</scope>
</reference>
<dbReference type="AlphaFoldDB" id="A0A6P7H0T4"/>
<dbReference type="InterPro" id="IPR010935">
    <property type="entry name" value="SMC_hinge"/>
</dbReference>
<accession>A0A6P7H0T4</accession>
<dbReference type="RefSeq" id="XP_028155596.1">
    <property type="nucleotide sequence ID" value="XM_028299795.1"/>
</dbReference>
<dbReference type="Proteomes" id="UP001652700">
    <property type="component" value="Unplaced"/>
</dbReference>
<evidence type="ECO:0000256" key="1">
    <source>
        <dbReference type="ARBA" id="ARBA00004123"/>
    </source>
</evidence>
<keyword evidence="6" id="KW-0498">Mitosis</keyword>
<evidence type="ECO:0000256" key="4">
    <source>
        <dbReference type="ARBA" id="ARBA00022454"/>
    </source>
</evidence>
<dbReference type="InterPro" id="IPR027417">
    <property type="entry name" value="P-loop_NTPase"/>
</dbReference>
<protein>
    <recommendedName>
        <fullName evidence="10">Structural maintenance of chromosomes protein</fullName>
    </recommendedName>
</protein>
<dbReference type="PANTHER" id="PTHR18937">
    <property type="entry name" value="STRUCTURAL MAINTENANCE OF CHROMOSOMES SMC FAMILY MEMBER"/>
    <property type="match status" value="1"/>
</dbReference>
<sequence length="1225" mass="141307">MAARLKHIEVENFKSYRGRKLIGPLKPFNAVIGPNGSGKSNFMDAISFVMGEKTQSLRVKRLSDLIHGAAISRPVSRSASVTAMFIIDDGREMAFQRSVQGSSSEYRVDGTVVSSNEYLGELEKLKINVKAKNFLVFQGAVESVAMKNPKEMTALFEEISGSGSLKEEYSRLQQEMQKAQEEINCAYQKKKGINAEKKEARLEKEEADKYARLKDDLNDKLVDHQLFRLFHNEREMKNLEQDLKSKQKEVDKIEKKKEKQEDILKEKRKEHGKYNRELAKIEQDIREVEVEISKKKPQFIKAKERVTHMQKKLDGAIKTLDQARKAHDAHMNDIKKLEDELASVEKKKDEYETQIAGESQSQGRDVHLEDAQVRQYHRLKEEAAKRSARYMQELDSVNREQKAEQDRLDNVSRSRTDAENKHRQKLHEKEEMEKRIEKLAEHIRSSDQALQDQKQLREDLQSDVGFSKDRVHEIQKQLEDVAEQLGDARTDKHEDSRRKKKQEIVERFKSNYPGVYDRMINMCHPIHKRYNVAITKNLGKYMDAIVVDTEHTGRQCIKYLKEQMLEPETFLPLDYLQTKPIKERLRNITEPKGVKLIYDVLQFEPQAIAKAVMFATNNALVCETPEDAMKVAYELGGRLDAVALDGTYYQKSGIISGGSLDLARKAKRWDEKHMAQLKAQKEKLTEELREAMKKSRKESELNTVDSQIRGLETRLRYNRTDMESTKKQINIVERELARLNEEMKKHGPQIEAIEKSMQTREQQIEEIKLKMNSVEDVVFSDFCREIGVKNIRQYEDRELRAQEERKKKRLEFEKQINRITSNLDFERSRDTQNNVSRWERTVNDEEEKLEACKKQEIKHRDEIDKDLQQVEQLKASRLNKKQEVEAADDEVGKARREVGSVAKDVQAAQKAVVSLEGKIEGKKSERHTILMQCKMDDIAIPMIVGNMEDIAAADPSQSSSNAETSTSAQQHEKEARIKIDYSSLSDNLKDLEERDEIKKQADKLLKSIQQLQDTLTKIQAPNMKAIEKLQLACGKLQSTNEEFENLRKQNKKAKAAFEKIKQQRYERFTRCFDHVSNEIDNIYKSLAQNQSAQAFLGAENPEEPYLDGINYNCVAPGKRFQPMSNLSGGEKTVAALALLFAIHSYQPAPFFVLDEVDAALDNTNIGKVAKYIREKTESLQTIVISLKEEFYSHADALIGICPEIKPADCLISQVLTCDLTKYDQF</sequence>
<dbReference type="GO" id="GO:0007062">
    <property type="term" value="P:sister chromatid cohesion"/>
    <property type="evidence" value="ECO:0007669"/>
    <property type="project" value="InterPro"/>
</dbReference>
<keyword evidence="9" id="KW-0131">Cell cycle</keyword>
<keyword evidence="15" id="KW-1185">Reference proteome</keyword>
<keyword evidence="7 11" id="KW-0175">Coiled coil</keyword>
<organism evidence="16">
    <name type="scientific">Diabrotica virgifera virgifera</name>
    <name type="common">western corn rootworm</name>
    <dbReference type="NCBI Taxonomy" id="50390"/>
    <lineage>
        <taxon>Eukaryota</taxon>
        <taxon>Metazoa</taxon>
        <taxon>Ecdysozoa</taxon>
        <taxon>Arthropoda</taxon>
        <taxon>Hexapoda</taxon>
        <taxon>Insecta</taxon>
        <taxon>Pterygota</taxon>
        <taxon>Neoptera</taxon>
        <taxon>Endopterygota</taxon>
        <taxon>Coleoptera</taxon>
        <taxon>Polyphaga</taxon>
        <taxon>Cucujiformia</taxon>
        <taxon>Chrysomeloidea</taxon>
        <taxon>Chrysomelidae</taxon>
        <taxon>Galerucinae</taxon>
        <taxon>Diabroticina</taxon>
        <taxon>Diabroticites</taxon>
        <taxon>Diabrotica</taxon>
    </lineage>
</organism>
<dbReference type="EnsemblMetazoa" id="XM_028299795.2">
    <property type="protein sequence ID" value="XP_028155596.1"/>
    <property type="gene ID" value="LOC114349422"/>
</dbReference>
<name>A0A6P7H0T4_DIAVI</name>
<dbReference type="Pfam" id="PF06470">
    <property type="entry name" value="SMC_hinge"/>
    <property type="match status" value="1"/>
</dbReference>
<dbReference type="InParanoid" id="A0A6P7H0T4"/>
<comment type="subcellular location">
    <subcellularLocation>
        <location evidence="2">Chromosome</location>
    </subcellularLocation>
    <subcellularLocation>
        <location evidence="1 10">Nucleus</location>
    </subcellularLocation>
</comment>
<comment type="similarity">
    <text evidence="3">Belongs to the SMC family. SMC1 subfamily.</text>
</comment>
<dbReference type="GO" id="GO:0008278">
    <property type="term" value="C:cohesin complex"/>
    <property type="evidence" value="ECO:0007669"/>
    <property type="project" value="InterPro"/>
</dbReference>
<evidence type="ECO:0000256" key="7">
    <source>
        <dbReference type="ARBA" id="ARBA00023054"/>
    </source>
</evidence>
<feature type="region of interest" description="Disordered" evidence="12">
    <location>
        <begin position="483"/>
        <end position="504"/>
    </location>
</feature>
<dbReference type="Gene3D" id="1.10.287.1490">
    <property type="match status" value="1"/>
</dbReference>
<dbReference type="OrthoDB" id="413649at2759"/>
<dbReference type="InterPro" id="IPR028468">
    <property type="entry name" value="Smc1_ABC"/>
</dbReference>
<dbReference type="InterPro" id="IPR024704">
    <property type="entry name" value="SMC"/>
</dbReference>
<feature type="region of interest" description="Disordered" evidence="12">
    <location>
        <begin position="953"/>
        <end position="974"/>
    </location>
</feature>
<evidence type="ECO:0000256" key="3">
    <source>
        <dbReference type="ARBA" id="ARBA00005597"/>
    </source>
</evidence>
<dbReference type="FunCoup" id="A0A6P7H0T4">
    <property type="interactions" value="1465"/>
</dbReference>
<evidence type="ECO:0000256" key="11">
    <source>
        <dbReference type="SAM" id="Coils"/>
    </source>
</evidence>
<dbReference type="Gene3D" id="3.40.50.300">
    <property type="entry name" value="P-loop containing nucleotide triphosphate hydrolases"/>
    <property type="match status" value="2"/>
</dbReference>
<dbReference type="KEGG" id="dvv:114349422"/>
<dbReference type="Gene3D" id="3.30.70.1620">
    <property type="match status" value="1"/>
</dbReference>
<evidence type="ECO:0000313" key="16">
    <source>
        <dbReference type="RefSeq" id="XP_028155596.1"/>
    </source>
</evidence>
<dbReference type="Gene3D" id="1.20.1060.20">
    <property type="match status" value="1"/>
</dbReference>
<evidence type="ECO:0000256" key="5">
    <source>
        <dbReference type="ARBA" id="ARBA00022618"/>
    </source>
</evidence>
<evidence type="ECO:0000256" key="6">
    <source>
        <dbReference type="ARBA" id="ARBA00022776"/>
    </source>
</evidence>
<dbReference type="SUPFAM" id="SSF52540">
    <property type="entry name" value="P-loop containing nucleoside triphosphate hydrolases"/>
    <property type="match status" value="1"/>
</dbReference>
<dbReference type="FunFam" id="1.20.1060.20:FF:000001">
    <property type="entry name" value="Structural maintenance of chromosomes 1A"/>
    <property type="match status" value="1"/>
</dbReference>
<evidence type="ECO:0000256" key="8">
    <source>
        <dbReference type="ARBA" id="ARBA00023242"/>
    </source>
</evidence>
<dbReference type="SMART" id="SM00968">
    <property type="entry name" value="SMC_hinge"/>
    <property type="match status" value="1"/>
</dbReference>
<dbReference type="GeneID" id="114349422"/>
<keyword evidence="4" id="KW-0158">Chromosome</keyword>
<dbReference type="InterPro" id="IPR003395">
    <property type="entry name" value="RecF/RecN/SMC_N"/>
</dbReference>
<keyword evidence="8 10" id="KW-0539">Nucleus</keyword>
<gene>
    <name evidence="16" type="primary">LOC114349422</name>
</gene>
<feature type="coiled-coil region" evidence="11">
    <location>
        <begin position="162"/>
        <end position="291"/>
    </location>
</feature>
<dbReference type="Pfam" id="PF02463">
    <property type="entry name" value="SMC_N"/>
    <property type="match status" value="1"/>
</dbReference>
<dbReference type="SUPFAM" id="SSF75553">
    <property type="entry name" value="Smc hinge domain"/>
    <property type="match status" value="1"/>
</dbReference>
<feature type="compositionally biased region" description="Basic and acidic residues" evidence="12">
    <location>
        <begin position="396"/>
        <end position="432"/>
    </location>
</feature>
<dbReference type="GO" id="GO:0005524">
    <property type="term" value="F:ATP binding"/>
    <property type="evidence" value="ECO:0007669"/>
    <property type="project" value="InterPro"/>
</dbReference>
<feature type="region of interest" description="Disordered" evidence="12">
    <location>
        <begin position="394"/>
        <end position="432"/>
    </location>
</feature>
<feature type="compositionally biased region" description="Low complexity" evidence="12">
    <location>
        <begin position="956"/>
        <end position="969"/>
    </location>
</feature>
<dbReference type="GO" id="GO:0003677">
    <property type="term" value="F:DNA binding"/>
    <property type="evidence" value="ECO:0007669"/>
    <property type="project" value="TreeGrafter"/>
</dbReference>
<reference evidence="16" key="1">
    <citation type="submission" date="2025-04" db="UniProtKB">
        <authorList>
            <consortium name="RefSeq"/>
        </authorList>
    </citation>
    <scope>IDENTIFICATION</scope>
    <source>
        <tissue evidence="16">Whole insect</tissue>
    </source>
</reference>
<evidence type="ECO:0000259" key="13">
    <source>
        <dbReference type="SMART" id="SM00968"/>
    </source>
</evidence>
<dbReference type="PANTHER" id="PTHR18937:SF12">
    <property type="entry name" value="STRUCTURAL MAINTENANCE OF CHROMOSOMES PROTEIN"/>
    <property type="match status" value="1"/>
</dbReference>
<evidence type="ECO:0000256" key="2">
    <source>
        <dbReference type="ARBA" id="ARBA00004286"/>
    </source>
</evidence>
<proteinExistence type="inferred from homology"/>
<dbReference type="GO" id="GO:0051301">
    <property type="term" value="P:cell division"/>
    <property type="evidence" value="ECO:0007669"/>
    <property type="project" value="UniProtKB-KW"/>
</dbReference>
<evidence type="ECO:0000256" key="10">
    <source>
        <dbReference type="PIRNR" id="PIRNR005719"/>
    </source>
</evidence>
<evidence type="ECO:0000256" key="9">
    <source>
        <dbReference type="ARBA" id="ARBA00023306"/>
    </source>
</evidence>
<evidence type="ECO:0000313" key="15">
    <source>
        <dbReference type="Proteomes" id="UP001652700"/>
    </source>
</evidence>
<keyword evidence="5" id="KW-0132">Cell division</keyword>
<dbReference type="GO" id="GO:0016887">
    <property type="term" value="F:ATP hydrolysis activity"/>
    <property type="evidence" value="ECO:0007669"/>
    <property type="project" value="InterPro"/>
</dbReference>